<comment type="caution">
    <text evidence="1">The sequence shown here is derived from an EMBL/GenBank/DDBJ whole genome shotgun (WGS) entry which is preliminary data.</text>
</comment>
<name>A0ACC2CGI9_DIPCM</name>
<evidence type="ECO:0000313" key="1">
    <source>
        <dbReference type="EMBL" id="KAJ7541099.1"/>
    </source>
</evidence>
<protein>
    <submittedName>
        <fullName evidence="1">Uncharacterized protein</fullName>
    </submittedName>
</protein>
<sequence length="235" mass="24490">MLYVYSTATVMAARSHPVKRLLHLKASPWHIVAPGSDSSPGVICVSGAPNWDCTGVSPPEGSIPVAAPSFAPVFQAPGSDPSLLDPSIVTPESSPAPSPLSPPINDFLPKSPSSTPVSSAIPSVISPTPRPILAPDNSPSNPLEGSFSSSENSQLVNIHAGTPSTRISPTSSQNFKKPKAGLSHAEVAGIGFSIFLFLAVIVFIAYYAVSRDPHQHTETTASPSAPILHNSPHRR</sequence>
<accession>A0ACC2CGI9</accession>
<organism evidence="1 2">
    <name type="scientific">Diphasiastrum complanatum</name>
    <name type="common">Issler's clubmoss</name>
    <name type="synonym">Lycopodium complanatum</name>
    <dbReference type="NCBI Taxonomy" id="34168"/>
    <lineage>
        <taxon>Eukaryota</taxon>
        <taxon>Viridiplantae</taxon>
        <taxon>Streptophyta</taxon>
        <taxon>Embryophyta</taxon>
        <taxon>Tracheophyta</taxon>
        <taxon>Lycopodiopsida</taxon>
        <taxon>Lycopodiales</taxon>
        <taxon>Lycopodiaceae</taxon>
        <taxon>Lycopodioideae</taxon>
        <taxon>Diphasiastrum</taxon>
    </lineage>
</organism>
<keyword evidence="2" id="KW-1185">Reference proteome</keyword>
<dbReference type="Proteomes" id="UP001162992">
    <property type="component" value="Chromosome 10"/>
</dbReference>
<proteinExistence type="predicted"/>
<dbReference type="EMBL" id="CM055101">
    <property type="protein sequence ID" value="KAJ7541099.1"/>
    <property type="molecule type" value="Genomic_DNA"/>
</dbReference>
<gene>
    <name evidence="1" type="ORF">O6H91_10G046000</name>
</gene>
<evidence type="ECO:0000313" key="2">
    <source>
        <dbReference type="Proteomes" id="UP001162992"/>
    </source>
</evidence>
<reference evidence="2" key="1">
    <citation type="journal article" date="2024" name="Proc. Natl. Acad. Sci. U.S.A.">
        <title>Extraordinary preservation of gene collinearity over three hundred million years revealed in homosporous lycophytes.</title>
        <authorList>
            <person name="Li C."/>
            <person name="Wickell D."/>
            <person name="Kuo L.Y."/>
            <person name="Chen X."/>
            <person name="Nie B."/>
            <person name="Liao X."/>
            <person name="Peng D."/>
            <person name="Ji J."/>
            <person name="Jenkins J."/>
            <person name="Williams M."/>
            <person name="Shu S."/>
            <person name="Plott C."/>
            <person name="Barry K."/>
            <person name="Rajasekar S."/>
            <person name="Grimwood J."/>
            <person name="Han X."/>
            <person name="Sun S."/>
            <person name="Hou Z."/>
            <person name="He W."/>
            <person name="Dai G."/>
            <person name="Sun C."/>
            <person name="Schmutz J."/>
            <person name="Leebens-Mack J.H."/>
            <person name="Li F.W."/>
            <person name="Wang L."/>
        </authorList>
    </citation>
    <scope>NUCLEOTIDE SEQUENCE [LARGE SCALE GENOMIC DNA]</scope>
    <source>
        <strain evidence="2">cv. PW_Plant_1</strain>
    </source>
</reference>